<keyword evidence="5" id="KW-0482">Metalloprotease</keyword>
<feature type="chain" id="PRO_5047546987" evidence="6">
    <location>
        <begin position="24"/>
        <end position="456"/>
    </location>
</feature>
<evidence type="ECO:0000256" key="5">
    <source>
        <dbReference type="ARBA" id="ARBA00023049"/>
    </source>
</evidence>
<dbReference type="SUPFAM" id="SSF63411">
    <property type="entry name" value="LuxS/MPP-like metallohydrolase"/>
    <property type="match status" value="2"/>
</dbReference>
<dbReference type="GO" id="GO:0008233">
    <property type="term" value="F:peptidase activity"/>
    <property type="evidence" value="ECO:0007669"/>
    <property type="project" value="UniProtKB-KW"/>
</dbReference>
<sequence length="456" mass="50713">MTFRIRAIAAAWMLALCPLAAHAEPAQEFMLENGMKIIVKEDHRAPTAAHMVWYRIGSMDELNGTTGVAHALEHMMFKGTTSLKPGEFSARVAALGGRENAFTSKDYTAYYQQIEKSRLEAVMALEADRMANLVFDKDEFAREIKVVMEERRLRTEDQASARVYEALNAAAFVAHPYHHPIVGWMDDLQHMTVEDAKAWHDRFYAPNNATMVVTGDVDAAQVRALAEKYFGKIPVKSIPVTRPQNEPLQQGVRRITVKAPAENPYVALAFKAPTLRDVEKDDDVHALDVLSAVLDGFDNARLPARLVRTERVANSVGASYSSNARGPVLFVLDGTPAAGTTTEQLEKLLRDEVRRVAQEGVTEEELKRVKNQLIASQIYKRDSVFGQAMEIGVMEMTGISHKQIDRIIEKLGQVTAKQVQDVAARYFNEDQLTVATLVPLPLTDRKPAAPPAGLRH</sequence>
<evidence type="ECO:0000256" key="6">
    <source>
        <dbReference type="SAM" id="SignalP"/>
    </source>
</evidence>
<dbReference type="InterPro" id="IPR050626">
    <property type="entry name" value="Peptidase_M16"/>
</dbReference>
<dbReference type="InterPro" id="IPR011249">
    <property type="entry name" value="Metalloenz_LuxS/M16"/>
</dbReference>
<dbReference type="Pfam" id="PF05193">
    <property type="entry name" value="Peptidase_M16_C"/>
    <property type="match status" value="1"/>
</dbReference>
<proteinExistence type="inferred from homology"/>
<feature type="domain" description="Peptidase M16 N-terminal" evidence="7">
    <location>
        <begin position="37"/>
        <end position="182"/>
    </location>
</feature>
<keyword evidence="6" id="KW-0732">Signal</keyword>
<dbReference type="RefSeq" id="WP_283443555.1">
    <property type="nucleotide sequence ID" value="NZ_FXUL01000014.1"/>
</dbReference>
<keyword evidence="10" id="KW-1185">Reference proteome</keyword>
<reference evidence="9 10" key="1">
    <citation type="submission" date="2017-05" db="EMBL/GenBank/DDBJ databases">
        <authorList>
            <person name="Varghese N."/>
            <person name="Submissions S."/>
        </authorList>
    </citation>
    <scope>NUCLEOTIDE SEQUENCE [LARGE SCALE GENOMIC DNA]</scope>
    <source>
        <strain evidence="9 10">DSM 26001</strain>
    </source>
</reference>
<evidence type="ECO:0000256" key="3">
    <source>
        <dbReference type="ARBA" id="ARBA00022801"/>
    </source>
</evidence>
<comment type="similarity">
    <text evidence="1">Belongs to the peptidase M16 family.</text>
</comment>
<name>A0ABY1QE37_9BURK</name>
<evidence type="ECO:0000256" key="4">
    <source>
        <dbReference type="ARBA" id="ARBA00022833"/>
    </source>
</evidence>
<dbReference type="GO" id="GO:0006508">
    <property type="term" value="P:proteolysis"/>
    <property type="evidence" value="ECO:0007669"/>
    <property type="project" value="UniProtKB-KW"/>
</dbReference>
<evidence type="ECO:0000256" key="2">
    <source>
        <dbReference type="ARBA" id="ARBA00022670"/>
    </source>
</evidence>
<evidence type="ECO:0000313" key="9">
    <source>
        <dbReference type="EMBL" id="SMP68903.1"/>
    </source>
</evidence>
<accession>A0ABY1QE37</accession>
<evidence type="ECO:0000259" key="7">
    <source>
        <dbReference type="Pfam" id="PF00675"/>
    </source>
</evidence>
<keyword evidence="4" id="KW-0862">Zinc</keyword>
<protein>
    <submittedName>
        <fullName evidence="9">Zinc protease</fullName>
    </submittedName>
</protein>
<dbReference type="PANTHER" id="PTHR43690">
    <property type="entry name" value="NARDILYSIN"/>
    <property type="match status" value="1"/>
</dbReference>
<evidence type="ECO:0000256" key="1">
    <source>
        <dbReference type="ARBA" id="ARBA00007261"/>
    </source>
</evidence>
<gene>
    <name evidence="9" type="ORF">SAMN06295970_11487</name>
</gene>
<dbReference type="PANTHER" id="PTHR43690:SF17">
    <property type="entry name" value="PROTEIN YHJJ"/>
    <property type="match status" value="1"/>
</dbReference>
<dbReference type="Pfam" id="PF00675">
    <property type="entry name" value="Peptidase_M16"/>
    <property type="match status" value="1"/>
</dbReference>
<feature type="domain" description="Peptidase M16 C-terminal" evidence="8">
    <location>
        <begin position="191"/>
        <end position="373"/>
    </location>
</feature>
<dbReference type="Gene3D" id="3.30.830.10">
    <property type="entry name" value="Metalloenzyme, LuxS/M16 peptidase-like"/>
    <property type="match status" value="2"/>
</dbReference>
<feature type="signal peptide" evidence="6">
    <location>
        <begin position="1"/>
        <end position="23"/>
    </location>
</feature>
<dbReference type="EMBL" id="FXUL01000014">
    <property type="protein sequence ID" value="SMP68903.1"/>
    <property type="molecule type" value="Genomic_DNA"/>
</dbReference>
<dbReference type="InterPro" id="IPR011765">
    <property type="entry name" value="Pept_M16_N"/>
</dbReference>
<keyword evidence="2 9" id="KW-0645">Protease</keyword>
<evidence type="ECO:0000259" key="8">
    <source>
        <dbReference type="Pfam" id="PF05193"/>
    </source>
</evidence>
<organism evidence="9 10">
    <name type="scientific">Noviherbaspirillum suwonense</name>
    <dbReference type="NCBI Taxonomy" id="1224511"/>
    <lineage>
        <taxon>Bacteria</taxon>
        <taxon>Pseudomonadati</taxon>
        <taxon>Pseudomonadota</taxon>
        <taxon>Betaproteobacteria</taxon>
        <taxon>Burkholderiales</taxon>
        <taxon>Oxalobacteraceae</taxon>
        <taxon>Noviherbaspirillum</taxon>
    </lineage>
</organism>
<dbReference type="Proteomes" id="UP001158049">
    <property type="component" value="Unassembled WGS sequence"/>
</dbReference>
<keyword evidence="3" id="KW-0378">Hydrolase</keyword>
<evidence type="ECO:0000313" key="10">
    <source>
        <dbReference type="Proteomes" id="UP001158049"/>
    </source>
</evidence>
<dbReference type="InterPro" id="IPR007863">
    <property type="entry name" value="Peptidase_M16_C"/>
</dbReference>
<comment type="caution">
    <text evidence="9">The sequence shown here is derived from an EMBL/GenBank/DDBJ whole genome shotgun (WGS) entry which is preliminary data.</text>
</comment>